<evidence type="ECO:0000313" key="4">
    <source>
        <dbReference type="EMBL" id="WGZ89706.1"/>
    </source>
</evidence>
<proteinExistence type="predicted"/>
<dbReference type="AlphaFoldDB" id="A0AA95H262"/>
<dbReference type="GO" id="GO:0016301">
    <property type="term" value="F:kinase activity"/>
    <property type="evidence" value="ECO:0007669"/>
    <property type="project" value="UniProtKB-KW"/>
</dbReference>
<feature type="domain" description="Carbohydrate kinase PfkB" evidence="3">
    <location>
        <begin position="4"/>
        <end position="284"/>
    </location>
</feature>
<reference evidence="4" key="1">
    <citation type="journal article" date="2023" name="Int. J. Mol. Sci.">
        <title>Metagenomics Revealed a New Genus 'Candidatus Thiocaldithrix dubininis' gen. nov., sp. nov. and a New Species 'Candidatus Thiothrix putei' sp. nov. in the Family Thiotrichaceae, Some Members of Which Have Traits of Both Na+- and H+-Motive Energetics.</title>
        <authorList>
            <person name="Ravin N.V."/>
            <person name="Muntyan M.S."/>
            <person name="Smolyakov D.D."/>
            <person name="Rudenko T.S."/>
            <person name="Beletsky A.V."/>
            <person name="Mardanov A.V."/>
            <person name="Grabovich M.Y."/>
        </authorList>
    </citation>
    <scope>NUCLEOTIDE SEQUENCE</scope>
    <source>
        <strain evidence="4">GKL-01</strain>
    </source>
</reference>
<evidence type="ECO:0000259" key="3">
    <source>
        <dbReference type="Pfam" id="PF00294"/>
    </source>
</evidence>
<dbReference type="Proteomes" id="UP001300672">
    <property type="component" value="Chromosome"/>
</dbReference>
<protein>
    <submittedName>
        <fullName evidence="4">PfkB family carbohydrate kinase</fullName>
    </submittedName>
</protein>
<gene>
    <name evidence="4" type="ORF">QJT80_09345</name>
</gene>
<dbReference type="PANTHER" id="PTHR42774">
    <property type="entry name" value="PHOSPHOTRANSFERASE SYSTEM TRANSPORT PROTEIN"/>
    <property type="match status" value="1"/>
</dbReference>
<dbReference type="SUPFAM" id="SSF53613">
    <property type="entry name" value="Ribokinase-like"/>
    <property type="match status" value="1"/>
</dbReference>
<evidence type="ECO:0000256" key="1">
    <source>
        <dbReference type="ARBA" id="ARBA00022679"/>
    </source>
</evidence>
<dbReference type="EMBL" id="CP124755">
    <property type="protein sequence ID" value="WGZ89706.1"/>
    <property type="molecule type" value="Genomic_DNA"/>
</dbReference>
<dbReference type="InterPro" id="IPR029056">
    <property type="entry name" value="Ribokinase-like"/>
</dbReference>
<sequence>MSLILLTGNITLDIINTVAHYPQEDEELRANSQRITVGGNATNTAIVLGGFNHVCDVVSTLAQDLAAAQVQALLSELPITLKDCQICEGSTPSSYITLNQSNGSRTIVHYRDLPELSAEHFYQIPVERYDWLHFEGRNVEQLDLMLQHSRRHLIDQPISLEVEKVRTGLEALIPRTDLVMFSRPYALSQGFSNAEAFLKAQQQQHGKLWMTCTWAEQGAWAIDQYGECWHAAAPSQAAAQDTLGAGDTFNAGLINALVTGSPLDAALTQAVQLASRKIQKIGLIS</sequence>
<organism evidence="4">
    <name type="scientific">Candidatus Thiocaldithrix dubininis</name>
    <dbReference type="NCBI Taxonomy" id="3080823"/>
    <lineage>
        <taxon>Bacteria</taxon>
        <taxon>Pseudomonadati</taxon>
        <taxon>Pseudomonadota</taxon>
        <taxon>Gammaproteobacteria</taxon>
        <taxon>Thiotrichales</taxon>
        <taxon>Thiotrichaceae</taxon>
        <taxon>Candidatus Thiocaldithrix</taxon>
    </lineage>
</organism>
<keyword evidence="2 4" id="KW-0418">Kinase</keyword>
<dbReference type="KEGG" id="tdu:QJT80_09345"/>
<dbReference type="InterPro" id="IPR011611">
    <property type="entry name" value="PfkB_dom"/>
</dbReference>
<dbReference type="PANTHER" id="PTHR42774:SF3">
    <property type="entry name" value="KETOHEXOKINASE"/>
    <property type="match status" value="1"/>
</dbReference>
<dbReference type="PROSITE" id="PS00584">
    <property type="entry name" value="PFKB_KINASES_2"/>
    <property type="match status" value="1"/>
</dbReference>
<keyword evidence="1" id="KW-0808">Transferase</keyword>
<dbReference type="InterPro" id="IPR002173">
    <property type="entry name" value="Carboh/pur_kinase_PfkB_CS"/>
</dbReference>
<name>A0AA95H262_9GAMM</name>
<dbReference type="Pfam" id="PF00294">
    <property type="entry name" value="PfkB"/>
    <property type="match status" value="1"/>
</dbReference>
<evidence type="ECO:0000256" key="2">
    <source>
        <dbReference type="ARBA" id="ARBA00022777"/>
    </source>
</evidence>
<accession>A0AA95H262</accession>
<dbReference type="InterPro" id="IPR052562">
    <property type="entry name" value="Ketohexokinase-related"/>
</dbReference>
<reference evidence="4" key="2">
    <citation type="submission" date="2023-04" db="EMBL/GenBank/DDBJ databases">
        <authorList>
            <person name="Beletskiy A.V."/>
            <person name="Mardanov A.V."/>
            <person name="Ravin N.V."/>
        </authorList>
    </citation>
    <scope>NUCLEOTIDE SEQUENCE</scope>
    <source>
        <strain evidence="4">GKL-01</strain>
    </source>
</reference>
<dbReference type="Gene3D" id="3.40.1190.20">
    <property type="match status" value="1"/>
</dbReference>